<sequence length="147" mass="15575">MQQDNNNNNDDDEFIDEDEDDDHNNFVESDIKGFSSGLSSFQSGKTNTDSISLKSPDSSYINKSNNLKRSGDISIDDLSKEGFDDDQDNTNDDLIGGYMPTSASSNVNASGSAGKDVKRKVRSQVGAIGSSSNSGSTGSISSGGQQQ</sequence>
<evidence type="ECO:0000256" key="1">
    <source>
        <dbReference type="SAM" id="MobiDB-lite"/>
    </source>
</evidence>
<evidence type="ECO:0000313" key="3">
    <source>
        <dbReference type="Proteomes" id="UP000324800"/>
    </source>
</evidence>
<dbReference type="AlphaFoldDB" id="A0A5J4RFD1"/>
<gene>
    <name evidence="2" type="ORF">EZS28_053300</name>
</gene>
<proteinExistence type="predicted"/>
<dbReference type="EMBL" id="SNRW01042449">
    <property type="protein sequence ID" value="KAA6332234.1"/>
    <property type="molecule type" value="Genomic_DNA"/>
</dbReference>
<comment type="caution">
    <text evidence="2">The sequence shown here is derived from an EMBL/GenBank/DDBJ whole genome shotgun (WGS) entry which is preliminary data.</text>
</comment>
<feature type="compositionally biased region" description="Polar residues" evidence="1">
    <location>
        <begin position="45"/>
        <end position="68"/>
    </location>
</feature>
<name>A0A5J4RFD1_9EUKA</name>
<feature type="non-terminal residue" evidence="2">
    <location>
        <position position="147"/>
    </location>
</feature>
<accession>A0A5J4RFD1</accession>
<reference evidence="2 3" key="1">
    <citation type="submission" date="2019-03" db="EMBL/GenBank/DDBJ databases">
        <title>Single cell metagenomics reveals metabolic interactions within the superorganism composed of flagellate Streblomastix strix and complex community of Bacteroidetes bacteria on its surface.</title>
        <authorList>
            <person name="Treitli S.C."/>
            <person name="Kolisko M."/>
            <person name="Husnik F."/>
            <person name="Keeling P."/>
            <person name="Hampl V."/>
        </authorList>
    </citation>
    <scope>NUCLEOTIDE SEQUENCE [LARGE SCALE GENOMIC DNA]</scope>
    <source>
        <strain evidence="2">ST1C</strain>
    </source>
</reference>
<feature type="compositionally biased region" description="Low complexity" evidence="1">
    <location>
        <begin position="102"/>
        <end position="114"/>
    </location>
</feature>
<evidence type="ECO:0000313" key="2">
    <source>
        <dbReference type="EMBL" id="KAA6332234.1"/>
    </source>
</evidence>
<feature type="region of interest" description="Disordered" evidence="1">
    <location>
        <begin position="1"/>
        <end position="147"/>
    </location>
</feature>
<feature type="compositionally biased region" description="Low complexity" evidence="1">
    <location>
        <begin position="126"/>
        <end position="147"/>
    </location>
</feature>
<dbReference type="Proteomes" id="UP000324800">
    <property type="component" value="Unassembled WGS sequence"/>
</dbReference>
<organism evidence="2 3">
    <name type="scientific">Streblomastix strix</name>
    <dbReference type="NCBI Taxonomy" id="222440"/>
    <lineage>
        <taxon>Eukaryota</taxon>
        <taxon>Metamonada</taxon>
        <taxon>Preaxostyla</taxon>
        <taxon>Oxymonadida</taxon>
        <taxon>Streblomastigidae</taxon>
        <taxon>Streblomastix</taxon>
    </lineage>
</organism>
<protein>
    <submittedName>
        <fullName evidence="2">Uncharacterized protein</fullName>
    </submittedName>
</protein>
<feature type="compositionally biased region" description="Low complexity" evidence="1">
    <location>
        <begin position="33"/>
        <end position="44"/>
    </location>
</feature>
<feature type="compositionally biased region" description="Acidic residues" evidence="1">
    <location>
        <begin position="9"/>
        <end position="22"/>
    </location>
</feature>